<evidence type="ECO:0000256" key="3">
    <source>
        <dbReference type="ARBA" id="ARBA00023136"/>
    </source>
</evidence>
<name>A0A2M8DMQ5_9BACT</name>
<gene>
    <name evidence="7" type="ORF">CO077_01815</name>
</gene>
<evidence type="ECO:0000313" key="8">
    <source>
        <dbReference type="Proteomes" id="UP000228875"/>
    </source>
</evidence>
<dbReference type="PIRSF" id="PIRSF002859">
    <property type="entry name" value="Lipo_traT"/>
    <property type="match status" value="1"/>
</dbReference>
<dbReference type="EMBL" id="PFTB01000044">
    <property type="protein sequence ID" value="PJB99416.1"/>
    <property type="molecule type" value="Genomic_DNA"/>
</dbReference>
<keyword evidence="4" id="KW-0564">Palmitate</keyword>
<dbReference type="Pfam" id="PF05818">
    <property type="entry name" value="TraT"/>
    <property type="match status" value="1"/>
</dbReference>
<evidence type="ECO:0000256" key="5">
    <source>
        <dbReference type="ARBA" id="ARBA00023288"/>
    </source>
</evidence>
<dbReference type="PROSITE" id="PS51257">
    <property type="entry name" value="PROKAR_LIPOPROTEIN"/>
    <property type="match status" value="1"/>
</dbReference>
<accession>A0A2M8DMQ5</accession>
<comment type="caution">
    <text evidence="7">The sequence shown here is derived from an EMBL/GenBank/DDBJ whole genome shotgun (WGS) entry which is preliminary data.</text>
</comment>
<comment type="subcellular location">
    <subcellularLocation>
        <location evidence="1">Cell outer membrane</location>
        <topology evidence="1">Lipid-anchor</topology>
    </subcellularLocation>
</comment>
<evidence type="ECO:0000256" key="1">
    <source>
        <dbReference type="ARBA" id="ARBA00004459"/>
    </source>
</evidence>
<keyword evidence="5" id="KW-0449">Lipoprotein</keyword>
<dbReference type="AlphaFoldDB" id="A0A2M8DMQ5"/>
<dbReference type="GO" id="GO:0009279">
    <property type="term" value="C:cell outer membrane"/>
    <property type="evidence" value="ECO:0007669"/>
    <property type="project" value="UniProtKB-SubCell"/>
</dbReference>
<feature type="chain" id="PRO_5014831574" evidence="6">
    <location>
        <begin position="24"/>
        <end position="217"/>
    </location>
</feature>
<feature type="signal peptide" evidence="6">
    <location>
        <begin position="1"/>
        <end position="23"/>
    </location>
</feature>
<evidence type="ECO:0000313" key="7">
    <source>
        <dbReference type="EMBL" id="PJB99416.1"/>
    </source>
</evidence>
<keyword evidence="2 6" id="KW-0732">Signal</keyword>
<evidence type="ECO:0000256" key="2">
    <source>
        <dbReference type="ARBA" id="ARBA00022729"/>
    </source>
</evidence>
<protein>
    <submittedName>
        <fullName evidence="7">Conjugal transfer protein TraT</fullName>
    </submittedName>
</protein>
<dbReference type="Proteomes" id="UP000228875">
    <property type="component" value="Unassembled WGS sequence"/>
</dbReference>
<proteinExistence type="predicted"/>
<sequence>MKVQRLRLFILAIVALMVGGCAAAQIALEHKDLVVQTQMSETVFLEPVSPEKKSIWIEVKNTSDKSIELSNLQGLIAQRGYQINSNPSKVPYRLQVNILSVGMCSPSALNQSIYAGWGGAMTGGLAGAAIGIESDKPFTGGVIGGLIGGATELIAGSLVKNVTYGIITDVQISENKAGNWKIYRTRVASSANKVNLTFEEALPAIINGLEKSLAGIF</sequence>
<evidence type="ECO:0000256" key="6">
    <source>
        <dbReference type="SAM" id="SignalP"/>
    </source>
</evidence>
<dbReference type="InterPro" id="IPR008874">
    <property type="entry name" value="TraT_complement-R"/>
</dbReference>
<keyword evidence="3" id="KW-0472">Membrane</keyword>
<organism evidence="7 8">
    <name type="scientific">Candidatus Nealsonbacteria bacterium CG_4_9_14_0_8_um_filter_35_12</name>
    <dbReference type="NCBI Taxonomy" id="1974692"/>
    <lineage>
        <taxon>Bacteria</taxon>
        <taxon>Candidatus Nealsoniibacteriota</taxon>
    </lineage>
</organism>
<evidence type="ECO:0000256" key="4">
    <source>
        <dbReference type="ARBA" id="ARBA00023139"/>
    </source>
</evidence>
<reference evidence="8" key="1">
    <citation type="submission" date="2017-09" db="EMBL/GenBank/DDBJ databases">
        <title>Depth-based differentiation of microbial function through sediment-hosted aquifers and enrichment of novel symbionts in the deep terrestrial subsurface.</title>
        <authorList>
            <person name="Probst A.J."/>
            <person name="Ladd B."/>
            <person name="Jarett J.K."/>
            <person name="Geller-Mcgrath D.E."/>
            <person name="Sieber C.M.K."/>
            <person name="Emerson J.B."/>
            <person name="Anantharaman K."/>
            <person name="Thomas B.C."/>
            <person name="Malmstrom R."/>
            <person name="Stieglmeier M."/>
            <person name="Klingl A."/>
            <person name="Woyke T."/>
            <person name="Ryan C.M."/>
            <person name="Banfield J.F."/>
        </authorList>
    </citation>
    <scope>NUCLEOTIDE SEQUENCE [LARGE SCALE GENOMIC DNA]</scope>
</reference>